<dbReference type="EMBL" id="CP015249">
    <property type="protein sequence ID" value="ANB18738.1"/>
    <property type="molecule type" value="Genomic_DNA"/>
</dbReference>
<feature type="transmembrane region" description="Helical" evidence="1">
    <location>
        <begin position="38"/>
        <end position="62"/>
    </location>
</feature>
<accession>A0A160DVY4</accession>
<dbReference type="AlphaFoldDB" id="A0A160DVY4"/>
<dbReference type="OrthoDB" id="5954304at2"/>
<dbReference type="RefSeq" id="WP_067648635.1">
    <property type="nucleotide sequence ID" value="NZ_CP015249.1"/>
</dbReference>
<keyword evidence="1" id="KW-1133">Transmembrane helix</keyword>
<dbReference type="GO" id="GO:0004674">
    <property type="term" value="F:protein serine/threonine kinase activity"/>
    <property type="evidence" value="ECO:0007669"/>
    <property type="project" value="UniProtKB-KW"/>
</dbReference>
<feature type="transmembrane region" description="Helical" evidence="1">
    <location>
        <begin position="74"/>
        <end position="97"/>
    </location>
</feature>
<keyword evidence="2" id="KW-0418">Kinase</keyword>
<keyword evidence="1" id="KW-0812">Transmembrane</keyword>
<evidence type="ECO:0000313" key="2">
    <source>
        <dbReference type="EMBL" id="ANB18738.1"/>
    </source>
</evidence>
<dbReference type="Proteomes" id="UP000076830">
    <property type="component" value="Chromosome"/>
</dbReference>
<gene>
    <name evidence="2" type="ORF">I596_2743</name>
</gene>
<name>A0A160DVY4_9GAMM</name>
<keyword evidence="1" id="KW-0472">Membrane</keyword>
<evidence type="ECO:0000256" key="1">
    <source>
        <dbReference type="SAM" id="Phobius"/>
    </source>
</evidence>
<keyword evidence="3" id="KW-1185">Reference proteome</keyword>
<feature type="transmembrane region" description="Helical" evidence="1">
    <location>
        <begin position="160"/>
        <end position="179"/>
    </location>
</feature>
<reference evidence="2 3" key="1">
    <citation type="submission" date="2016-04" db="EMBL/GenBank/DDBJ databases">
        <title>Complete genome sequence of Dokdonella koreensis DS-123T.</title>
        <authorList>
            <person name="Kim J.F."/>
            <person name="Lee H."/>
            <person name="Kwak M.-J."/>
        </authorList>
    </citation>
    <scope>NUCLEOTIDE SEQUENCE [LARGE SCALE GENOMIC DNA]</scope>
    <source>
        <strain evidence="2 3">DS-123</strain>
    </source>
</reference>
<dbReference type="STRING" id="1300342.I596_2743"/>
<dbReference type="KEGG" id="dko:I596_2743"/>
<organism evidence="2 3">
    <name type="scientific">Dokdonella koreensis DS-123</name>
    <dbReference type="NCBI Taxonomy" id="1300342"/>
    <lineage>
        <taxon>Bacteria</taxon>
        <taxon>Pseudomonadati</taxon>
        <taxon>Pseudomonadota</taxon>
        <taxon>Gammaproteobacteria</taxon>
        <taxon>Lysobacterales</taxon>
        <taxon>Rhodanobacteraceae</taxon>
        <taxon>Dokdonella</taxon>
    </lineage>
</organism>
<keyword evidence="2" id="KW-0808">Transferase</keyword>
<keyword evidence="2" id="KW-0723">Serine/threonine-protein kinase</keyword>
<evidence type="ECO:0000313" key="3">
    <source>
        <dbReference type="Proteomes" id="UP000076830"/>
    </source>
</evidence>
<sequence length="208" mass="22976">MNFEELEHAWRGLGERLDRCQLSIDRQRRRDALGAARARLRLVSLGQIVQLAAGLVIVLTAGSYWFDRLGQPHLAVYGIAIHLYGVGLLIAAGAQLARLARIDYRAPVLAVQRELLALRRLRVNCDRWLLIAGFLVWVPFVFALLAAAGLDVWLSRPAVVVWNLAAGVALAALAGWLTVRFRATFERDAAGRSLREAQADLAEFEGAD</sequence>
<proteinExistence type="predicted"/>
<feature type="transmembrane region" description="Helical" evidence="1">
    <location>
        <begin position="128"/>
        <end position="148"/>
    </location>
</feature>
<protein>
    <submittedName>
        <fullName evidence="2">Serine/threonine protein kinase with PASTA sensor(S)</fullName>
    </submittedName>
</protein>